<sequence length="127" mass="14573">MEVLIVEPMKPCYVREISRLKDMQEIVGGHIEAIYPFKEQVAIIANEEGKILGLPFNRHLSDERGVPYDIVCGTFFMAGLGSEDFTSLTDDQIRRYKKMFDNRMVFTVPAKAQAEKNHPKKGKSHER</sequence>
<dbReference type="Proteomes" id="UP000029585">
    <property type="component" value="Unassembled WGS sequence"/>
</dbReference>
<comment type="caution">
    <text evidence="2">The sequence shown here is derived from an EMBL/GenBank/DDBJ whole genome shotgun (WGS) entry which is preliminary data.</text>
</comment>
<dbReference type="EMBL" id="ADLO01000138">
    <property type="protein sequence ID" value="KGF51772.1"/>
    <property type="molecule type" value="Genomic_DNA"/>
</dbReference>
<protein>
    <recommendedName>
        <fullName evidence="1">DUF3846 domain-containing protein</fullName>
    </recommendedName>
</protein>
<dbReference type="PATRIC" id="fig|742738.3.peg.4333"/>
<dbReference type="HOGENOM" id="CLU_107944_2_0_9"/>
<dbReference type="InterPro" id="IPR024559">
    <property type="entry name" value="DUF3846"/>
</dbReference>
<dbReference type="Pfam" id="PF12957">
    <property type="entry name" value="DUF3846"/>
    <property type="match status" value="1"/>
</dbReference>
<dbReference type="eggNOG" id="COG4734">
    <property type="taxonomic scope" value="Bacteria"/>
</dbReference>
<organism evidence="2 3">
    <name type="scientific">Flavonifractor plautii 1_3_50AFAA</name>
    <dbReference type="NCBI Taxonomy" id="742738"/>
    <lineage>
        <taxon>Bacteria</taxon>
        <taxon>Bacillati</taxon>
        <taxon>Bacillota</taxon>
        <taxon>Clostridia</taxon>
        <taxon>Eubacteriales</taxon>
        <taxon>Oscillospiraceae</taxon>
        <taxon>Flavonifractor</taxon>
    </lineage>
</organism>
<evidence type="ECO:0000313" key="3">
    <source>
        <dbReference type="Proteomes" id="UP000029585"/>
    </source>
</evidence>
<evidence type="ECO:0000313" key="2">
    <source>
        <dbReference type="EMBL" id="KGF51772.1"/>
    </source>
</evidence>
<feature type="domain" description="DUF3846" evidence="1">
    <location>
        <begin position="1"/>
        <end position="101"/>
    </location>
</feature>
<proteinExistence type="predicted"/>
<keyword evidence="3" id="KW-1185">Reference proteome</keyword>
<name>A0A096CA44_FLAPL</name>
<accession>A0A096CA44</accession>
<dbReference type="AlphaFoldDB" id="A0A096CA44"/>
<gene>
    <name evidence="2" type="ORF">HMPREF9460_04224</name>
</gene>
<reference evidence="2 3" key="1">
    <citation type="submission" date="2011-08" db="EMBL/GenBank/DDBJ databases">
        <title>The Genome Sequence of Clostridium orbiscindens 1_3_50AFAA.</title>
        <authorList>
            <consortium name="The Broad Institute Genome Sequencing Platform"/>
            <person name="Earl A."/>
            <person name="Ward D."/>
            <person name="Feldgarden M."/>
            <person name="Gevers D."/>
            <person name="Daigneault M."/>
            <person name="Strauss J."/>
            <person name="Allen-Vercoe E."/>
            <person name="Young S.K."/>
            <person name="Zeng Q."/>
            <person name="Gargeya S."/>
            <person name="Fitzgerald M."/>
            <person name="Haas B."/>
            <person name="Abouelleil A."/>
            <person name="Alvarado L."/>
            <person name="Arachchi H.M."/>
            <person name="Berlin A."/>
            <person name="Brown A."/>
            <person name="Chapman S.B."/>
            <person name="Chen Z."/>
            <person name="Dunbar C."/>
            <person name="Freedman E."/>
            <person name="Gearin G."/>
            <person name="Gellesch M."/>
            <person name="Goldberg J."/>
            <person name="Griggs A."/>
            <person name="Gujja S."/>
            <person name="Heiman D."/>
            <person name="Howarth C."/>
            <person name="Larson L."/>
            <person name="Lui A."/>
            <person name="MacDonald P.J.P."/>
            <person name="Montmayeur A."/>
            <person name="Murphy C."/>
            <person name="Neiman D."/>
            <person name="Pearson M."/>
            <person name="Priest M."/>
            <person name="Roberts A."/>
            <person name="Saif S."/>
            <person name="Shea T."/>
            <person name="Shenoy N."/>
            <person name="Sisk P."/>
            <person name="Stolte C."/>
            <person name="Sykes S."/>
            <person name="Wortman J."/>
            <person name="Nusbaum C."/>
            <person name="Birren B."/>
        </authorList>
    </citation>
    <scope>NUCLEOTIDE SEQUENCE [LARGE SCALE GENOMIC DNA]</scope>
    <source>
        <strain evidence="2 3">1_3_50AFAA</strain>
    </source>
</reference>
<evidence type="ECO:0000259" key="1">
    <source>
        <dbReference type="Pfam" id="PF12957"/>
    </source>
</evidence>